<sequence>MLGDKLEIRFEEVTSSYHKLNHHVGMLMNEIQVVQNILLDSDIAQVDWSNMPCDDLVSMGNTSREKLGRYNEGLYQYTNLNSSPIALLYILTQENYKKKLTSAYSMETEEYKQNQLHLNIEVGKRFGFSFDNNGNLVESQTTSGDFNWDGLQDNLNETLETGIDTGITRYLFNSFELHSKDYSTEMEEIYSGFENIYSALEAAGELSKIELGELGTVLTAVVKTGQYGMDVYNIYQEDYNETRALYGLKYIPHKVLVDIGFDVGAMALFLYSYAVGMPMDYFSLSLAADKNAELVNGLIDWGVAQTPKIFDTIYDWGVDLRNLFGVYEEGW</sequence>
<dbReference type="EMBL" id="JASBAG010000001">
    <property type="protein sequence ID" value="MDT0095547.1"/>
    <property type="molecule type" value="Genomic_DNA"/>
</dbReference>
<evidence type="ECO:0000313" key="2">
    <source>
        <dbReference type="Proteomes" id="UP001267344"/>
    </source>
</evidence>
<organism evidence="1 2">
    <name type="scientific">Listeria swaminathanii</name>
    <dbReference type="NCBI Taxonomy" id="2713501"/>
    <lineage>
        <taxon>Bacteria</taxon>
        <taxon>Bacillati</taxon>
        <taxon>Bacillota</taxon>
        <taxon>Bacilli</taxon>
        <taxon>Bacillales</taxon>
        <taxon>Listeriaceae</taxon>
        <taxon>Listeria</taxon>
    </lineage>
</organism>
<keyword evidence="2" id="KW-1185">Reference proteome</keyword>
<dbReference type="Proteomes" id="UP001267344">
    <property type="component" value="Unassembled WGS sequence"/>
</dbReference>
<accession>A0ABU2IBY1</accession>
<proteinExistence type="predicted"/>
<evidence type="ECO:0000313" key="1">
    <source>
        <dbReference type="EMBL" id="MDT0095547.1"/>
    </source>
</evidence>
<dbReference type="RefSeq" id="WP_311174403.1">
    <property type="nucleotide sequence ID" value="NZ_CP156021.1"/>
</dbReference>
<reference evidence="1 2" key="1">
    <citation type="submission" date="2023-05" db="EMBL/GenBank/DDBJ databases">
        <title>A Combination of Whole Genome Sequencing and Metagenomics Reveals Diversity of Listeria spp. in Soil Collected from the Nantahala National Forest.</title>
        <authorList>
            <person name="Wang J."/>
            <person name="Schamp C.N."/>
            <person name="Hudson L.K."/>
            <person name="Chaggar H.K."/>
            <person name="Bryan D.W."/>
            <person name="Radosevich M."/>
            <person name="Denes T.G."/>
        </authorList>
    </citation>
    <scope>NUCLEOTIDE SEQUENCE [LARGE SCALE GENOMIC DNA]</scope>
    <source>
        <strain evidence="1 2">UTK S2-0009</strain>
    </source>
</reference>
<comment type="caution">
    <text evidence="1">The sequence shown here is derived from an EMBL/GenBank/DDBJ whole genome shotgun (WGS) entry which is preliminary data.</text>
</comment>
<protein>
    <submittedName>
        <fullName evidence="1">Uncharacterized protein</fullName>
    </submittedName>
</protein>
<gene>
    <name evidence="1" type="ORF">QJV39_02355</name>
</gene>
<dbReference type="GeneID" id="93239109"/>
<name>A0ABU2IBY1_9LIST</name>